<dbReference type="EMBL" id="QGNW01000097">
    <property type="protein sequence ID" value="RVW97846.1"/>
    <property type="molecule type" value="Genomic_DNA"/>
</dbReference>
<evidence type="ECO:0000313" key="12">
    <source>
        <dbReference type="EMBL" id="RVW97846.1"/>
    </source>
</evidence>
<evidence type="ECO:0000256" key="9">
    <source>
        <dbReference type="RuleBase" id="RU004273"/>
    </source>
</evidence>
<dbReference type="PANTHER" id="PTHR11668">
    <property type="entry name" value="SERINE/THREONINE PROTEIN PHOSPHATASE"/>
    <property type="match status" value="1"/>
</dbReference>
<protein>
    <recommendedName>
        <fullName evidence="9">Serine/threonine-protein phosphatase</fullName>
        <ecNumber evidence="9">3.1.3.16</ecNumber>
    </recommendedName>
</protein>
<comment type="cofactor">
    <cofactor evidence="1">
        <name>Mn(2+)</name>
        <dbReference type="ChEBI" id="CHEBI:29035"/>
    </cofactor>
</comment>
<keyword evidence="5" id="KW-0904">Protein phosphatase</keyword>
<name>A0A438IMA0_VITVI</name>
<dbReference type="EC" id="3.1.3.16" evidence="9"/>
<dbReference type="InterPro" id="IPR029052">
    <property type="entry name" value="Metallo-depent_PP-like"/>
</dbReference>
<evidence type="ECO:0000256" key="6">
    <source>
        <dbReference type="ARBA" id="ARBA00023211"/>
    </source>
</evidence>
<feature type="compositionally biased region" description="Basic residues" evidence="10">
    <location>
        <begin position="373"/>
        <end position="383"/>
    </location>
</feature>
<dbReference type="GO" id="GO:0004722">
    <property type="term" value="F:protein serine/threonine phosphatase activity"/>
    <property type="evidence" value="ECO:0007669"/>
    <property type="project" value="UniProtKB-EC"/>
</dbReference>
<dbReference type="InterPro" id="IPR050341">
    <property type="entry name" value="PP1_catalytic_subunit"/>
</dbReference>
<gene>
    <name evidence="12" type="primary">TOPP8</name>
    <name evidence="12" type="ORF">CK203_021204</name>
</gene>
<dbReference type="Gene3D" id="3.60.21.10">
    <property type="match status" value="1"/>
</dbReference>
<evidence type="ECO:0000256" key="8">
    <source>
        <dbReference type="ARBA" id="ARBA00048336"/>
    </source>
</evidence>
<evidence type="ECO:0000256" key="7">
    <source>
        <dbReference type="ARBA" id="ARBA00047761"/>
    </source>
</evidence>
<keyword evidence="3" id="KW-0479">Metal-binding</keyword>
<dbReference type="FunFam" id="3.60.21.10:FF:000212">
    <property type="entry name" value="Serine/threonine-protein phosphatase"/>
    <property type="match status" value="1"/>
</dbReference>
<keyword evidence="4 9" id="KW-0378">Hydrolase</keyword>
<dbReference type="Pfam" id="PF16891">
    <property type="entry name" value="STPPase_N"/>
    <property type="match status" value="1"/>
</dbReference>
<feature type="domain" description="Serine/threonine specific protein phosphatases" evidence="11">
    <location>
        <begin position="180"/>
        <end position="185"/>
    </location>
</feature>
<evidence type="ECO:0000256" key="3">
    <source>
        <dbReference type="ARBA" id="ARBA00022723"/>
    </source>
</evidence>
<evidence type="ECO:0000256" key="10">
    <source>
        <dbReference type="SAM" id="MobiDB-lite"/>
    </source>
</evidence>
<sequence>MMMMTMEGMMDKGVLEDIIRRLLDGKGGKQVQLSEAEIRHLCVNARHVFLSQPNLLQLHAPIRIAGQLSPDNHFEFCNYDMQYPCFVLCRFGVPCFWHKDELIWVYFIPDSALEDTHLSFNGDIHGQYQDLLRLFEYGGFPPAANYLFLGDYVDRGKQSLETICLLLAYKIRYPDNFYLLRGNHEDAKINRIYGFYDECKRRFNVRLWKIFTDCFNCLPVAALIDEKILCMHGGLSPELQNLNQIKEIQRPTDVPDSGLLCDLLWSDPDARVDGWADSDRGVSCTFGADKVAEFLDKNDLDLICRGHQVVEDGYEFFAKRRLVTIFSAPNYGGEFDNAGALLSVDKDLVCSFEIMKPVDNKASSSGSTVPKLNLKKPIKPGKI</sequence>
<evidence type="ECO:0000256" key="2">
    <source>
        <dbReference type="ARBA" id="ARBA00005333"/>
    </source>
</evidence>
<dbReference type="Proteomes" id="UP000288805">
    <property type="component" value="Unassembled WGS sequence"/>
</dbReference>
<feature type="compositionally biased region" description="Polar residues" evidence="10">
    <location>
        <begin position="361"/>
        <end position="370"/>
    </location>
</feature>
<dbReference type="InterPro" id="IPR004843">
    <property type="entry name" value="Calcineurin-like_PHP"/>
</dbReference>
<dbReference type="PROSITE" id="PS00125">
    <property type="entry name" value="SER_THR_PHOSPHATASE"/>
    <property type="match status" value="1"/>
</dbReference>
<feature type="region of interest" description="Disordered" evidence="10">
    <location>
        <begin position="360"/>
        <end position="383"/>
    </location>
</feature>
<dbReference type="InterPro" id="IPR031675">
    <property type="entry name" value="STPPase_N"/>
</dbReference>
<dbReference type="InterPro" id="IPR006186">
    <property type="entry name" value="Ser/Thr-sp_prot-phosphatase"/>
</dbReference>
<evidence type="ECO:0000256" key="4">
    <source>
        <dbReference type="ARBA" id="ARBA00022801"/>
    </source>
</evidence>
<dbReference type="SMART" id="SM00156">
    <property type="entry name" value="PP2Ac"/>
    <property type="match status" value="1"/>
</dbReference>
<keyword evidence="6" id="KW-0464">Manganese</keyword>
<evidence type="ECO:0000259" key="11">
    <source>
        <dbReference type="PROSITE" id="PS00125"/>
    </source>
</evidence>
<reference evidence="12 13" key="1">
    <citation type="journal article" date="2018" name="PLoS Genet.">
        <title>Population sequencing reveals clonal diversity and ancestral inbreeding in the grapevine cultivar Chardonnay.</title>
        <authorList>
            <person name="Roach M.J."/>
            <person name="Johnson D.L."/>
            <person name="Bohlmann J."/>
            <person name="van Vuuren H.J."/>
            <person name="Jones S.J."/>
            <person name="Pretorius I.S."/>
            <person name="Schmidt S.A."/>
            <person name="Borneman A.R."/>
        </authorList>
    </citation>
    <scope>NUCLEOTIDE SEQUENCE [LARGE SCALE GENOMIC DNA]</scope>
    <source>
        <strain evidence="13">cv. Chardonnay</strain>
        <tissue evidence="12">Leaf</tissue>
    </source>
</reference>
<organism evidence="12 13">
    <name type="scientific">Vitis vinifera</name>
    <name type="common">Grape</name>
    <dbReference type="NCBI Taxonomy" id="29760"/>
    <lineage>
        <taxon>Eukaryota</taxon>
        <taxon>Viridiplantae</taxon>
        <taxon>Streptophyta</taxon>
        <taxon>Embryophyta</taxon>
        <taxon>Tracheophyta</taxon>
        <taxon>Spermatophyta</taxon>
        <taxon>Magnoliopsida</taxon>
        <taxon>eudicotyledons</taxon>
        <taxon>Gunneridae</taxon>
        <taxon>Pentapetalae</taxon>
        <taxon>rosids</taxon>
        <taxon>Vitales</taxon>
        <taxon>Vitaceae</taxon>
        <taxon>Viteae</taxon>
        <taxon>Vitis</taxon>
    </lineage>
</organism>
<accession>A0A438IMA0</accession>
<dbReference type="AlphaFoldDB" id="A0A438IMA0"/>
<dbReference type="GO" id="GO:0046872">
    <property type="term" value="F:metal ion binding"/>
    <property type="evidence" value="ECO:0007669"/>
    <property type="project" value="UniProtKB-KW"/>
</dbReference>
<dbReference type="Pfam" id="PF00149">
    <property type="entry name" value="Metallophos"/>
    <property type="match status" value="1"/>
</dbReference>
<evidence type="ECO:0000313" key="13">
    <source>
        <dbReference type="Proteomes" id="UP000288805"/>
    </source>
</evidence>
<dbReference type="PANTHER" id="PTHR11668:SF429">
    <property type="entry name" value="SERINE_THREONINE-PROTEIN PHOSPHATASE PP1 ISOZYME 9"/>
    <property type="match status" value="1"/>
</dbReference>
<comment type="catalytic activity">
    <reaction evidence="8 9">
        <text>O-phospho-L-threonyl-[protein] + H2O = L-threonyl-[protein] + phosphate</text>
        <dbReference type="Rhea" id="RHEA:47004"/>
        <dbReference type="Rhea" id="RHEA-COMP:11060"/>
        <dbReference type="Rhea" id="RHEA-COMP:11605"/>
        <dbReference type="ChEBI" id="CHEBI:15377"/>
        <dbReference type="ChEBI" id="CHEBI:30013"/>
        <dbReference type="ChEBI" id="CHEBI:43474"/>
        <dbReference type="ChEBI" id="CHEBI:61977"/>
        <dbReference type="EC" id="3.1.3.16"/>
    </reaction>
</comment>
<dbReference type="PRINTS" id="PR00114">
    <property type="entry name" value="STPHPHTASE"/>
</dbReference>
<evidence type="ECO:0000256" key="5">
    <source>
        <dbReference type="ARBA" id="ARBA00022912"/>
    </source>
</evidence>
<proteinExistence type="inferred from homology"/>
<comment type="caution">
    <text evidence="12">The sequence shown here is derived from an EMBL/GenBank/DDBJ whole genome shotgun (WGS) entry which is preliminary data.</text>
</comment>
<comment type="catalytic activity">
    <reaction evidence="7">
        <text>O-phospho-L-seryl-[protein] + H2O = L-seryl-[protein] + phosphate</text>
        <dbReference type="Rhea" id="RHEA:20629"/>
        <dbReference type="Rhea" id="RHEA-COMP:9863"/>
        <dbReference type="Rhea" id="RHEA-COMP:11604"/>
        <dbReference type="ChEBI" id="CHEBI:15377"/>
        <dbReference type="ChEBI" id="CHEBI:29999"/>
        <dbReference type="ChEBI" id="CHEBI:43474"/>
        <dbReference type="ChEBI" id="CHEBI:83421"/>
        <dbReference type="EC" id="3.1.3.16"/>
    </reaction>
</comment>
<comment type="similarity">
    <text evidence="2">Belongs to the PPP phosphatase family. PP-1 subfamily.</text>
</comment>
<evidence type="ECO:0000256" key="1">
    <source>
        <dbReference type="ARBA" id="ARBA00001936"/>
    </source>
</evidence>
<dbReference type="SUPFAM" id="SSF56300">
    <property type="entry name" value="Metallo-dependent phosphatases"/>
    <property type="match status" value="1"/>
</dbReference>